<gene>
    <name evidence="3" type="ORF">CYMTET_8032</name>
</gene>
<dbReference type="PANTHER" id="PTHR48070:SF6">
    <property type="entry name" value="ESTERASE OVCA2"/>
    <property type="match status" value="1"/>
</dbReference>
<dbReference type="AlphaFoldDB" id="A0AAE0LGH3"/>
<evidence type="ECO:0000313" key="3">
    <source>
        <dbReference type="EMBL" id="KAK3284312.1"/>
    </source>
</evidence>
<dbReference type="Gene3D" id="3.40.50.1820">
    <property type="entry name" value="alpha/beta hydrolase"/>
    <property type="match status" value="1"/>
</dbReference>
<proteinExistence type="predicted"/>
<dbReference type="GO" id="GO:0016787">
    <property type="term" value="F:hydrolase activity"/>
    <property type="evidence" value="ECO:0007669"/>
    <property type="project" value="UniProtKB-KW"/>
</dbReference>
<dbReference type="GO" id="GO:0005634">
    <property type="term" value="C:nucleus"/>
    <property type="evidence" value="ECO:0007669"/>
    <property type="project" value="TreeGrafter"/>
</dbReference>
<dbReference type="Pfam" id="PF03959">
    <property type="entry name" value="FSH1"/>
    <property type="match status" value="1"/>
</dbReference>
<dbReference type="GO" id="GO:0005737">
    <property type="term" value="C:cytoplasm"/>
    <property type="evidence" value="ECO:0007669"/>
    <property type="project" value="TreeGrafter"/>
</dbReference>
<dbReference type="EMBL" id="LGRX02002342">
    <property type="protein sequence ID" value="KAK3284312.1"/>
    <property type="molecule type" value="Genomic_DNA"/>
</dbReference>
<dbReference type="InterPro" id="IPR029058">
    <property type="entry name" value="AB_hydrolase_fold"/>
</dbReference>
<evidence type="ECO:0000256" key="1">
    <source>
        <dbReference type="ARBA" id="ARBA00022801"/>
    </source>
</evidence>
<dbReference type="Proteomes" id="UP001190700">
    <property type="component" value="Unassembled WGS sequence"/>
</dbReference>
<dbReference type="PANTHER" id="PTHR48070">
    <property type="entry name" value="ESTERASE OVCA2"/>
    <property type="match status" value="1"/>
</dbReference>
<sequence length="251" mass="28708">MDIDFDELDRLEASRQKILSSSREGPLRILCLHGGGTNKKVMEYQTGKLRNKLGDKAIFSYLEGSRVWNDPVHPVIERMFGPGPYFGWYGVKNSAPERDYYEAMLDLSVRFYYNEVDTALERLETFVAKEGPFDVLLGFSQGCIPITMLTARYRQRDEKPSWGLNVLFCGIPVRDSDYDELFKTPLQLPAVLVYGKKDELYEYGQLLKTVYSSPVILEHEEGHKFPSDDAIVTAVVDNIERLSRRSGMAQL</sequence>
<evidence type="ECO:0000259" key="2">
    <source>
        <dbReference type="Pfam" id="PF03959"/>
    </source>
</evidence>
<reference evidence="3 4" key="1">
    <citation type="journal article" date="2015" name="Genome Biol. Evol.">
        <title>Comparative Genomics of a Bacterivorous Green Alga Reveals Evolutionary Causalities and Consequences of Phago-Mixotrophic Mode of Nutrition.</title>
        <authorList>
            <person name="Burns J.A."/>
            <person name="Paasch A."/>
            <person name="Narechania A."/>
            <person name="Kim E."/>
        </authorList>
    </citation>
    <scope>NUCLEOTIDE SEQUENCE [LARGE SCALE GENOMIC DNA]</scope>
    <source>
        <strain evidence="3 4">PLY_AMNH</strain>
    </source>
</reference>
<protein>
    <recommendedName>
        <fullName evidence="2">Serine hydrolase domain-containing protein</fullName>
    </recommendedName>
</protein>
<dbReference type="InterPro" id="IPR050593">
    <property type="entry name" value="LovG"/>
</dbReference>
<organism evidence="3 4">
    <name type="scientific">Cymbomonas tetramitiformis</name>
    <dbReference type="NCBI Taxonomy" id="36881"/>
    <lineage>
        <taxon>Eukaryota</taxon>
        <taxon>Viridiplantae</taxon>
        <taxon>Chlorophyta</taxon>
        <taxon>Pyramimonadophyceae</taxon>
        <taxon>Pyramimonadales</taxon>
        <taxon>Pyramimonadaceae</taxon>
        <taxon>Cymbomonas</taxon>
    </lineage>
</organism>
<accession>A0AAE0LGH3</accession>
<keyword evidence="4" id="KW-1185">Reference proteome</keyword>
<dbReference type="SUPFAM" id="SSF53474">
    <property type="entry name" value="alpha/beta-Hydrolases"/>
    <property type="match status" value="1"/>
</dbReference>
<keyword evidence="1" id="KW-0378">Hydrolase</keyword>
<dbReference type="InterPro" id="IPR005645">
    <property type="entry name" value="FSH-like_dom"/>
</dbReference>
<comment type="caution">
    <text evidence="3">The sequence shown here is derived from an EMBL/GenBank/DDBJ whole genome shotgun (WGS) entry which is preliminary data.</text>
</comment>
<name>A0AAE0LGH3_9CHLO</name>
<feature type="domain" description="Serine hydrolase" evidence="2">
    <location>
        <begin position="26"/>
        <end position="234"/>
    </location>
</feature>
<evidence type="ECO:0000313" key="4">
    <source>
        <dbReference type="Proteomes" id="UP001190700"/>
    </source>
</evidence>